<name>A0A4V4HCQ8_DENBC</name>
<keyword evidence="3" id="KW-1185">Reference proteome</keyword>
<organism evidence="2 3">
    <name type="scientific">Dendrothele bispora (strain CBS 962.96)</name>
    <dbReference type="NCBI Taxonomy" id="1314807"/>
    <lineage>
        <taxon>Eukaryota</taxon>
        <taxon>Fungi</taxon>
        <taxon>Dikarya</taxon>
        <taxon>Basidiomycota</taxon>
        <taxon>Agaricomycotina</taxon>
        <taxon>Agaricomycetes</taxon>
        <taxon>Agaricomycetidae</taxon>
        <taxon>Agaricales</taxon>
        <taxon>Agaricales incertae sedis</taxon>
        <taxon>Dendrothele</taxon>
    </lineage>
</organism>
<evidence type="ECO:0000256" key="1">
    <source>
        <dbReference type="SAM" id="MobiDB-lite"/>
    </source>
</evidence>
<feature type="compositionally biased region" description="Acidic residues" evidence="1">
    <location>
        <begin position="44"/>
        <end position="53"/>
    </location>
</feature>
<accession>A0A4V4HCQ8</accession>
<dbReference type="Proteomes" id="UP000297245">
    <property type="component" value="Unassembled WGS sequence"/>
</dbReference>
<reference evidence="2 3" key="1">
    <citation type="journal article" date="2019" name="Nat. Ecol. Evol.">
        <title>Megaphylogeny resolves global patterns of mushroom evolution.</title>
        <authorList>
            <person name="Varga T."/>
            <person name="Krizsan K."/>
            <person name="Foldi C."/>
            <person name="Dima B."/>
            <person name="Sanchez-Garcia M."/>
            <person name="Sanchez-Ramirez S."/>
            <person name="Szollosi G.J."/>
            <person name="Szarkandi J.G."/>
            <person name="Papp V."/>
            <person name="Albert L."/>
            <person name="Andreopoulos W."/>
            <person name="Angelini C."/>
            <person name="Antonin V."/>
            <person name="Barry K.W."/>
            <person name="Bougher N.L."/>
            <person name="Buchanan P."/>
            <person name="Buyck B."/>
            <person name="Bense V."/>
            <person name="Catcheside P."/>
            <person name="Chovatia M."/>
            <person name="Cooper J."/>
            <person name="Damon W."/>
            <person name="Desjardin D."/>
            <person name="Finy P."/>
            <person name="Geml J."/>
            <person name="Haridas S."/>
            <person name="Hughes K."/>
            <person name="Justo A."/>
            <person name="Karasinski D."/>
            <person name="Kautmanova I."/>
            <person name="Kiss B."/>
            <person name="Kocsube S."/>
            <person name="Kotiranta H."/>
            <person name="LaButti K.M."/>
            <person name="Lechner B.E."/>
            <person name="Liimatainen K."/>
            <person name="Lipzen A."/>
            <person name="Lukacs Z."/>
            <person name="Mihaltcheva S."/>
            <person name="Morgado L.N."/>
            <person name="Niskanen T."/>
            <person name="Noordeloos M.E."/>
            <person name="Ohm R.A."/>
            <person name="Ortiz-Santana B."/>
            <person name="Ovrebo C."/>
            <person name="Racz N."/>
            <person name="Riley R."/>
            <person name="Savchenko A."/>
            <person name="Shiryaev A."/>
            <person name="Soop K."/>
            <person name="Spirin V."/>
            <person name="Szebenyi C."/>
            <person name="Tomsovsky M."/>
            <person name="Tulloss R.E."/>
            <person name="Uehling J."/>
            <person name="Grigoriev I.V."/>
            <person name="Vagvolgyi C."/>
            <person name="Papp T."/>
            <person name="Martin F.M."/>
            <person name="Miettinen O."/>
            <person name="Hibbett D.S."/>
            <person name="Nagy L.G."/>
        </authorList>
    </citation>
    <scope>NUCLEOTIDE SEQUENCE [LARGE SCALE GENOMIC DNA]</scope>
    <source>
        <strain evidence="2 3">CBS 962.96</strain>
    </source>
</reference>
<evidence type="ECO:0000313" key="2">
    <source>
        <dbReference type="EMBL" id="THU83825.1"/>
    </source>
</evidence>
<dbReference type="EMBL" id="ML179638">
    <property type="protein sequence ID" value="THU83825.1"/>
    <property type="molecule type" value="Genomic_DNA"/>
</dbReference>
<protein>
    <submittedName>
        <fullName evidence="2">Uncharacterized protein</fullName>
    </submittedName>
</protein>
<sequence>MDSFTLLTLEPAFLSQDSLSEDESLDAKPLLIPNTPRSESDFSLGEENELPVDEEVRSGDGHIPYTQIPKCIMLSIVSHYHYVYQLRVTHVPEQRVRLSIPLTGGDSLSTFFAWDTRRILFS</sequence>
<dbReference type="AlphaFoldDB" id="A0A4V4HCQ8"/>
<gene>
    <name evidence="2" type="ORF">K435DRAFT_971408</name>
</gene>
<feature type="region of interest" description="Disordered" evidence="1">
    <location>
        <begin position="17"/>
        <end position="59"/>
    </location>
</feature>
<proteinExistence type="predicted"/>
<evidence type="ECO:0000313" key="3">
    <source>
        <dbReference type="Proteomes" id="UP000297245"/>
    </source>
</evidence>